<comment type="caution">
    <text evidence="2">The sequence shown here is derived from an EMBL/GenBank/DDBJ whole genome shotgun (WGS) entry which is preliminary data.</text>
</comment>
<dbReference type="Proteomes" id="UP000835052">
    <property type="component" value="Unassembled WGS sequence"/>
</dbReference>
<gene>
    <name evidence="2" type="ORF">CAUJ_LOCUS6159</name>
</gene>
<organism evidence="2 3">
    <name type="scientific">Caenorhabditis auriculariae</name>
    <dbReference type="NCBI Taxonomy" id="2777116"/>
    <lineage>
        <taxon>Eukaryota</taxon>
        <taxon>Metazoa</taxon>
        <taxon>Ecdysozoa</taxon>
        <taxon>Nematoda</taxon>
        <taxon>Chromadorea</taxon>
        <taxon>Rhabditida</taxon>
        <taxon>Rhabditina</taxon>
        <taxon>Rhabditomorpha</taxon>
        <taxon>Rhabditoidea</taxon>
        <taxon>Rhabditidae</taxon>
        <taxon>Peloderinae</taxon>
        <taxon>Caenorhabditis</taxon>
    </lineage>
</organism>
<evidence type="ECO:0000313" key="3">
    <source>
        <dbReference type="Proteomes" id="UP000835052"/>
    </source>
</evidence>
<protein>
    <recommendedName>
        <fullName evidence="4">Peptidase S1 domain-containing protein</fullName>
    </recommendedName>
</protein>
<dbReference type="OrthoDB" id="5823764at2759"/>
<evidence type="ECO:0000313" key="2">
    <source>
        <dbReference type="EMBL" id="CAD6190240.1"/>
    </source>
</evidence>
<feature type="chain" id="PRO_5035931292" description="Peptidase S1 domain-containing protein" evidence="1">
    <location>
        <begin position="21"/>
        <end position="426"/>
    </location>
</feature>
<dbReference type="EMBL" id="CAJGYM010000014">
    <property type="protein sequence ID" value="CAD6190240.1"/>
    <property type="molecule type" value="Genomic_DNA"/>
</dbReference>
<evidence type="ECO:0008006" key="4">
    <source>
        <dbReference type="Google" id="ProtNLM"/>
    </source>
</evidence>
<reference evidence="2" key="1">
    <citation type="submission" date="2020-10" db="EMBL/GenBank/DDBJ databases">
        <authorList>
            <person name="Kikuchi T."/>
        </authorList>
    </citation>
    <scope>NUCLEOTIDE SEQUENCE</scope>
    <source>
        <strain evidence="2">NKZ352</strain>
    </source>
</reference>
<sequence>MRKLLLIAFFLLSLTLPTDSFKLENPTTDAALETAVKILKDIIKNRDPDLSSQVFNERTVINFRGNIYKGDDVYKWYNKIALEMRVFNLKFQFMNKAQLGIPEQLSEARAYGVIELHSLLLAYNFTVVLDEFYNLWIEKVTARADGTVSEDTLRGAFQLENDVPLGLFKHEVALERRRKTDEFVFELQPDWVGNEFDMVWKESERSRAATIIGPTKLKRQRIDMEYEERPVDGDLAASVAPYTLFYLKKDNFKRCAIPLTTRLAATYRHGENKSLNKGDLIVIRSWFDSKLEVSTRVVKIIEELDTIILQSEGGDLCIKDLISDAVSPRKGMHYLMVGFFRFFHNQTNHQSLSTGIIASGDSGGSCWSESGSLIGMQVEVDKVQHTKDEKPASPESGGGCCLVAIRDILAHIQDLLPPDSEVDWSE</sequence>
<feature type="signal peptide" evidence="1">
    <location>
        <begin position="1"/>
        <end position="20"/>
    </location>
</feature>
<keyword evidence="1" id="KW-0732">Signal</keyword>
<keyword evidence="3" id="KW-1185">Reference proteome</keyword>
<proteinExistence type="predicted"/>
<evidence type="ECO:0000256" key="1">
    <source>
        <dbReference type="SAM" id="SignalP"/>
    </source>
</evidence>
<accession>A0A8S1HAR4</accession>
<dbReference type="AlphaFoldDB" id="A0A8S1HAR4"/>
<name>A0A8S1HAR4_9PELO</name>